<evidence type="ECO:0000256" key="1">
    <source>
        <dbReference type="ARBA" id="ARBA00008580"/>
    </source>
</evidence>
<dbReference type="NCBIfam" id="TIGR02606">
    <property type="entry name" value="antidote_CC2985"/>
    <property type="match status" value="1"/>
</dbReference>
<dbReference type="Pfam" id="PF03693">
    <property type="entry name" value="ParD_antitoxin"/>
    <property type="match status" value="1"/>
</dbReference>
<dbReference type="InterPro" id="IPR038296">
    <property type="entry name" value="ParD_sf"/>
</dbReference>
<keyword evidence="2" id="KW-1277">Toxin-antitoxin system</keyword>
<dbReference type="EMBL" id="JAOWRF010000066">
    <property type="protein sequence ID" value="MCV3212759.1"/>
    <property type="molecule type" value="Genomic_DNA"/>
</dbReference>
<reference evidence="3 4" key="1">
    <citation type="submission" date="2022-10" db="EMBL/GenBank/DDBJ databases">
        <title>Identification of biosynthetic pathway for the production of the potent trypsin inhibitor radiosumin.</title>
        <authorList>
            <person name="Fewer D.P."/>
            <person name="Delbaje E."/>
            <person name="Ouyang X."/>
            <person name="Agostino P.D."/>
            <person name="Wahlsten M."/>
            <person name="Jokela J."/>
            <person name="Permi P."/>
            <person name="Haapaniemi E."/>
            <person name="Koistinen H."/>
        </authorList>
    </citation>
    <scope>NUCLEOTIDE SEQUENCE [LARGE SCALE GENOMIC DNA]</scope>
    <source>
        <strain evidence="3 4">NIES-515</strain>
    </source>
</reference>
<dbReference type="InterPro" id="IPR010985">
    <property type="entry name" value="Ribbon_hlx_hlx"/>
</dbReference>
<organism evidence="3 4">
    <name type="scientific">Plectonema radiosum NIES-515</name>
    <dbReference type="NCBI Taxonomy" id="2986073"/>
    <lineage>
        <taxon>Bacteria</taxon>
        <taxon>Bacillati</taxon>
        <taxon>Cyanobacteriota</taxon>
        <taxon>Cyanophyceae</taxon>
        <taxon>Oscillatoriophycideae</taxon>
        <taxon>Oscillatoriales</taxon>
        <taxon>Microcoleaceae</taxon>
        <taxon>Plectonema</taxon>
    </lineage>
</organism>
<sequence length="88" mass="10138">MNVSLTPELEQFIQSQLESGRYASSDELIIAGIKLLEEQERIYKGRFDELQREIIIGIKASEQGEVVDGETVFRELEQKLQQRRQQAG</sequence>
<evidence type="ECO:0000256" key="2">
    <source>
        <dbReference type="ARBA" id="ARBA00022649"/>
    </source>
</evidence>
<dbReference type="InterPro" id="IPR022789">
    <property type="entry name" value="ParD"/>
</dbReference>
<dbReference type="PANTHER" id="PTHR36582:SF2">
    <property type="entry name" value="ANTITOXIN PARD"/>
    <property type="match status" value="1"/>
</dbReference>
<accession>A0ABT3AUE8</accession>
<evidence type="ECO:0000313" key="4">
    <source>
        <dbReference type="Proteomes" id="UP001526143"/>
    </source>
</evidence>
<proteinExistence type="inferred from homology"/>
<dbReference type="PANTHER" id="PTHR36582">
    <property type="entry name" value="ANTITOXIN PARD"/>
    <property type="match status" value="1"/>
</dbReference>
<keyword evidence="4" id="KW-1185">Reference proteome</keyword>
<protein>
    <submittedName>
        <fullName evidence="3">Type II toxin-antitoxin system ParD family antitoxin</fullName>
    </submittedName>
</protein>
<dbReference type="SUPFAM" id="SSF47598">
    <property type="entry name" value="Ribbon-helix-helix"/>
    <property type="match status" value="1"/>
</dbReference>
<name>A0ABT3AUE8_9CYAN</name>
<gene>
    <name evidence="3" type="ORF">OGM63_04320</name>
</gene>
<dbReference type="RefSeq" id="WP_263744268.1">
    <property type="nucleotide sequence ID" value="NZ_JAOWRF010000066.1"/>
</dbReference>
<comment type="similarity">
    <text evidence="1">Belongs to the ParD antitoxin family.</text>
</comment>
<dbReference type="Gene3D" id="6.10.10.120">
    <property type="entry name" value="Antitoxin ParD1-like"/>
    <property type="match status" value="1"/>
</dbReference>
<comment type="caution">
    <text evidence="3">The sequence shown here is derived from an EMBL/GenBank/DDBJ whole genome shotgun (WGS) entry which is preliminary data.</text>
</comment>
<evidence type="ECO:0000313" key="3">
    <source>
        <dbReference type="EMBL" id="MCV3212759.1"/>
    </source>
</evidence>
<dbReference type="Proteomes" id="UP001526143">
    <property type="component" value="Unassembled WGS sequence"/>
</dbReference>